<evidence type="ECO:0000256" key="2">
    <source>
        <dbReference type="SAM" id="Phobius"/>
    </source>
</evidence>
<keyword evidence="2" id="KW-0812">Transmembrane</keyword>
<keyword evidence="2" id="KW-0472">Membrane</keyword>
<evidence type="ECO:0000313" key="3">
    <source>
        <dbReference type="Proteomes" id="UP000887574"/>
    </source>
</evidence>
<evidence type="ECO:0000256" key="1">
    <source>
        <dbReference type="SAM" id="MobiDB-lite"/>
    </source>
</evidence>
<dbReference type="AlphaFoldDB" id="A0A915DYG3"/>
<keyword evidence="2" id="KW-1133">Transmembrane helix</keyword>
<feature type="region of interest" description="Disordered" evidence="1">
    <location>
        <begin position="247"/>
        <end position="278"/>
    </location>
</feature>
<name>A0A915DYG3_9BILA</name>
<dbReference type="WBParaSite" id="jg24280">
    <property type="protein sequence ID" value="jg24280"/>
    <property type="gene ID" value="jg24280"/>
</dbReference>
<feature type="transmembrane region" description="Helical" evidence="2">
    <location>
        <begin position="63"/>
        <end position="88"/>
    </location>
</feature>
<proteinExistence type="predicted"/>
<keyword evidence="3" id="KW-1185">Reference proteome</keyword>
<sequence length="402" mass="45001">MFIENMCRTSFMAPSRQWAPPVRVIAVITLFASTLDLMADFLLCARLAEFLNNFQTEIARNCAYGYFFFTGISILVYIFEMVDVCLTLKNDEEDVFFARLAKSLVLVCEEVPLPGLLWVLFSSEPRLSLANPMHISSWIKLITLSWGIIKFAKLRFFWPLLPLNPKHTYREIHRVAERLDLVVCDLLWSVHCFGQRLNKDKERPIFSNIYICLRRLSFKKTISNMSAFPLSSNVAHIRRYGNSRSLRQMSEPAGAVVPKNTSSSRTRSSSPGSIKVQHSNADIPNVTAGGHTLARHLQHSLKFGQNMGSFSPFIHQQQPLGSISVDTIFSSILPVNINTDKQDFGLTAKKYDSGFGSALNVSSLAGFGLATSSFIKTGTDSVSSVQCVIDALQNIATQQNRN</sequence>
<feature type="compositionally biased region" description="Low complexity" evidence="1">
    <location>
        <begin position="261"/>
        <end position="270"/>
    </location>
</feature>
<organism evidence="3 4">
    <name type="scientific">Ditylenchus dipsaci</name>
    <dbReference type="NCBI Taxonomy" id="166011"/>
    <lineage>
        <taxon>Eukaryota</taxon>
        <taxon>Metazoa</taxon>
        <taxon>Ecdysozoa</taxon>
        <taxon>Nematoda</taxon>
        <taxon>Chromadorea</taxon>
        <taxon>Rhabditida</taxon>
        <taxon>Tylenchina</taxon>
        <taxon>Tylenchomorpha</taxon>
        <taxon>Sphaerularioidea</taxon>
        <taxon>Anguinidae</taxon>
        <taxon>Anguininae</taxon>
        <taxon>Ditylenchus</taxon>
    </lineage>
</organism>
<evidence type="ECO:0000313" key="4">
    <source>
        <dbReference type="WBParaSite" id="jg24280"/>
    </source>
</evidence>
<reference evidence="4" key="1">
    <citation type="submission" date="2022-11" db="UniProtKB">
        <authorList>
            <consortium name="WormBaseParasite"/>
        </authorList>
    </citation>
    <scope>IDENTIFICATION</scope>
</reference>
<protein>
    <submittedName>
        <fullName evidence="4">Gustatory receptor</fullName>
    </submittedName>
</protein>
<accession>A0A915DYG3</accession>
<dbReference type="Proteomes" id="UP000887574">
    <property type="component" value="Unplaced"/>
</dbReference>